<name>A0A1R4JDZ7_9MICC</name>
<evidence type="ECO:0000313" key="7">
    <source>
        <dbReference type="Proteomes" id="UP000297477"/>
    </source>
</evidence>
<dbReference type="RefSeq" id="WP_067190085.1">
    <property type="nucleotide sequence ID" value="NZ_CP126965.1"/>
</dbReference>
<dbReference type="EMBL" id="FUKP01000056">
    <property type="protein sequence ID" value="SJN30209.1"/>
    <property type="molecule type" value="Genomic_DNA"/>
</dbReference>
<dbReference type="Proteomes" id="UP000297477">
    <property type="component" value="Unassembled WGS sequence"/>
</dbReference>
<accession>A0A1R4JDZ7</accession>
<evidence type="ECO:0000313" key="6">
    <source>
        <dbReference type="Proteomes" id="UP000196230"/>
    </source>
</evidence>
<sequence>MADMENTFDKIKGDAKSGLGEATGNDRMKAEGRTESAAAGAKDAVQNAGDKLKGAADGVKNAFTKD</sequence>
<gene>
    <name evidence="5" type="ORF">E4A49_04440</name>
    <name evidence="4" type="ORF">FM125_07955</name>
</gene>
<evidence type="ECO:0000313" key="4">
    <source>
        <dbReference type="EMBL" id="SJN30209.1"/>
    </source>
</evidence>
<dbReference type="EMBL" id="SPKT01000006">
    <property type="protein sequence ID" value="TFH99990.1"/>
    <property type="molecule type" value="Genomic_DNA"/>
</dbReference>
<feature type="compositionally biased region" description="Basic and acidic residues" evidence="2">
    <location>
        <begin position="24"/>
        <end position="34"/>
    </location>
</feature>
<comment type="similarity">
    <text evidence="1">Belongs to the UPF0337 (CsbD) family.</text>
</comment>
<dbReference type="SUPFAM" id="SSF69047">
    <property type="entry name" value="Hypothetical protein YjbJ"/>
    <property type="match status" value="1"/>
</dbReference>
<evidence type="ECO:0000313" key="5">
    <source>
        <dbReference type="EMBL" id="TFH99990.1"/>
    </source>
</evidence>
<reference evidence="4 6" key="1">
    <citation type="submission" date="2017-02" db="EMBL/GenBank/DDBJ databases">
        <authorList>
            <person name="Peterson S.W."/>
        </authorList>
    </citation>
    <scope>NUCLEOTIDE SEQUENCE [LARGE SCALE GENOMIC DNA]</scope>
    <source>
        <strain evidence="4 6">2B3F</strain>
    </source>
</reference>
<feature type="domain" description="CsbD-like" evidence="3">
    <location>
        <begin position="4"/>
        <end position="53"/>
    </location>
</feature>
<feature type="region of interest" description="Disordered" evidence="2">
    <location>
        <begin position="1"/>
        <end position="44"/>
    </location>
</feature>
<evidence type="ECO:0000259" key="3">
    <source>
        <dbReference type="Pfam" id="PF05532"/>
    </source>
</evidence>
<dbReference type="OrthoDB" id="4424424at2"/>
<proteinExistence type="inferred from homology"/>
<reference evidence="5 7" key="2">
    <citation type="submission" date="2019-03" db="EMBL/GenBank/DDBJ databases">
        <title>Reclassification of Micrococcus aloeverae and Micrococcus yunnanensis as later heterotypic synonyms of Micrococcus luteus.</title>
        <authorList>
            <person name="Huang C.-H."/>
        </authorList>
    </citation>
    <scope>NUCLEOTIDE SEQUENCE [LARGE SCALE GENOMIC DNA]</scope>
    <source>
        <strain evidence="5 7">BCRC 12151</strain>
    </source>
</reference>
<dbReference type="Proteomes" id="UP000196230">
    <property type="component" value="Unassembled WGS sequence"/>
</dbReference>
<dbReference type="InterPro" id="IPR036629">
    <property type="entry name" value="YjbJ_sf"/>
</dbReference>
<dbReference type="AlphaFoldDB" id="A0A1R4JDZ7"/>
<dbReference type="InterPro" id="IPR008462">
    <property type="entry name" value="CsbD"/>
</dbReference>
<keyword evidence="7" id="KW-1185">Reference proteome</keyword>
<protein>
    <submittedName>
        <fullName evidence="5">CsbD family protein</fullName>
    </submittedName>
</protein>
<dbReference type="Pfam" id="PF05532">
    <property type="entry name" value="CsbD"/>
    <property type="match status" value="1"/>
</dbReference>
<evidence type="ECO:0000256" key="2">
    <source>
        <dbReference type="SAM" id="MobiDB-lite"/>
    </source>
</evidence>
<evidence type="ECO:0000256" key="1">
    <source>
        <dbReference type="ARBA" id="ARBA00009129"/>
    </source>
</evidence>
<organism evidence="4 6">
    <name type="scientific">Micrococcus lylae</name>
    <dbReference type="NCBI Taxonomy" id="1273"/>
    <lineage>
        <taxon>Bacteria</taxon>
        <taxon>Bacillati</taxon>
        <taxon>Actinomycetota</taxon>
        <taxon>Actinomycetes</taxon>
        <taxon>Micrococcales</taxon>
        <taxon>Micrococcaceae</taxon>
        <taxon>Micrococcus</taxon>
    </lineage>
</organism>